<evidence type="ECO:0000256" key="8">
    <source>
        <dbReference type="ARBA" id="ARBA00047913"/>
    </source>
</evidence>
<dbReference type="Proteomes" id="UP000002630">
    <property type="component" value="Linkage Group LG33"/>
</dbReference>
<keyword evidence="4" id="KW-0067">ATP-binding</keyword>
<dbReference type="eggNOG" id="KOG2438">
    <property type="taxonomic scope" value="Eukaryota"/>
</dbReference>
<dbReference type="EMBL" id="FN649758">
    <property type="protein sequence ID" value="CBJ32502.1"/>
    <property type="molecule type" value="Genomic_DNA"/>
</dbReference>
<dbReference type="SUPFAM" id="SSF55931">
    <property type="entry name" value="Glutamine synthetase/guanido kinase"/>
    <property type="match status" value="1"/>
</dbReference>
<dbReference type="PANTHER" id="PTHR11659">
    <property type="entry name" value="GLUTAMYL-TRNA GLN AMIDOTRANSFERASE SUBUNIT B MITOCHONDRIAL AND PROKARYOTIC PET112-RELATED"/>
    <property type="match status" value="1"/>
</dbReference>
<evidence type="ECO:0000313" key="10">
    <source>
        <dbReference type="EMBL" id="CBJ32502.1"/>
    </source>
</evidence>
<dbReference type="GO" id="GO:0050567">
    <property type="term" value="F:glutaminyl-tRNA synthase (glutamine-hydrolyzing) activity"/>
    <property type="evidence" value="ECO:0007669"/>
    <property type="project" value="TreeGrafter"/>
</dbReference>
<dbReference type="Pfam" id="PF02934">
    <property type="entry name" value="GatB_N"/>
    <property type="match status" value="1"/>
</dbReference>
<evidence type="ECO:0000313" key="11">
    <source>
        <dbReference type="Proteomes" id="UP000002630"/>
    </source>
</evidence>
<keyword evidence="5" id="KW-0648">Protein biosynthesis</keyword>
<gene>
    <name evidence="10" type="ORF">Esi_0343_0022</name>
</gene>
<dbReference type="GO" id="GO:0016740">
    <property type="term" value="F:transferase activity"/>
    <property type="evidence" value="ECO:0007669"/>
    <property type="project" value="UniProtKB-KW"/>
</dbReference>
<dbReference type="PANTHER" id="PTHR11659:SF0">
    <property type="entry name" value="GLUTAMYL-TRNA(GLN) AMIDOTRANSFERASE SUBUNIT B, MITOCHONDRIAL"/>
    <property type="match status" value="1"/>
</dbReference>
<comment type="subunit">
    <text evidence="1">Heterotrimer of A, B and C subunits.</text>
</comment>
<reference evidence="10 11" key="1">
    <citation type="journal article" date="2010" name="Nature">
        <title>The Ectocarpus genome and the independent evolution of multicellularity in brown algae.</title>
        <authorList>
            <person name="Cock J.M."/>
            <person name="Sterck L."/>
            <person name="Rouze P."/>
            <person name="Scornet D."/>
            <person name="Allen A.E."/>
            <person name="Amoutzias G."/>
            <person name="Anthouard V."/>
            <person name="Artiguenave F."/>
            <person name="Aury J.M."/>
            <person name="Badger J.H."/>
            <person name="Beszteri B."/>
            <person name="Billiau K."/>
            <person name="Bonnet E."/>
            <person name="Bothwell J.H."/>
            <person name="Bowler C."/>
            <person name="Boyen C."/>
            <person name="Brownlee C."/>
            <person name="Carrano C.J."/>
            <person name="Charrier B."/>
            <person name="Cho G.Y."/>
            <person name="Coelho S.M."/>
            <person name="Collen J."/>
            <person name="Corre E."/>
            <person name="Da Silva C."/>
            <person name="Delage L."/>
            <person name="Delaroque N."/>
            <person name="Dittami S.M."/>
            <person name="Doulbeau S."/>
            <person name="Elias M."/>
            <person name="Farnham G."/>
            <person name="Gachon C.M."/>
            <person name="Gschloessl B."/>
            <person name="Heesch S."/>
            <person name="Jabbari K."/>
            <person name="Jubin C."/>
            <person name="Kawai H."/>
            <person name="Kimura K."/>
            <person name="Kloareg B."/>
            <person name="Kupper F.C."/>
            <person name="Lang D."/>
            <person name="Le Bail A."/>
            <person name="Leblanc C."/>
            <person name="Lerouge P."/>
            <person name="Lohr M."/>
            <person name="Lopez P.J."/>
            <person name="Martens C."/>
            <person name="Maumus F."/>
            <person name="Michel G."/>
            <person name="Miranda-Saavedra D."/>
            <person name="Morales J."/>
            <person name="Moreau H."/>
            <person name="Motomura T."/>
            <person name="Nagasato C."/>
            <person name="Napoli C.A."/>
            <person name="Nelson D.R."/>
            <person name="Nyvall-Collen P."/>
            <person name="Peters A.F."/>
            <person name="Pommier C."/>
            <person name="Potin P."/>
            <person name="Poulain J."/>
            <person name="Quesneville H."/>
            <person name="Read B."/>
            <person name="Rensing S.A."/>
            <person name="Ritter A."/>
            <person name="Rousvoal S."/>
            <person name="Samanta M."/>
            <person name="Samson G."/>
            <person name="Schroeder D.C."/>
            <person name="Segurens B."/>
            <person name="Strittmatter M."/>
            <person name="Tonon T."/>
            <person name="Tregear J.W."/>
            <person name="Valentin K."/>
            <person name="von Dassow P."/>
            <person name="Yamagishi T."/>
            <person name="Van de Peer Y."/>
            <person name="Wincker P."/>
        </authorList>
    </citation>
    <scope>NUCLEOTIDE SEQUENCE [LARGE SCALE GENOMIC DNA]</scope>
    <source>
        <strain evidence="11">Ec32 / CCAP1310/4</strain>
    </source>
</reference>
<dbReference type="GO" id="GO:0070681">
    <property type="term" value="P:glutaminyl-tRNAGln biosynthesis via transamidation"/>
    <property type="evidence" value="ECO:0007669"/>
    <property type="project" value="TreeGrafter"/>
</dbReference>
<keyword evidence="3" id="KW-0547">Nucleotide-binding</keyword>
<protein>
    <submittedName>
        <fullName evidence="10">Glutamyl-tRNA(Gln) amidotransferase, B subunit</fullName>
    </submittedName>
</protein>
<evidence type="ECO:0000259" key="9">
    <source>
        <dbReference type="Pfam" id="PF02934"/>
    </source>
</evidence>
<comment type="catalytic activity">
    <reaction evidence="8">
        <text>L-glutamyl-tRNA(Gln) + L-glutamine + ATP + H2O = L-glutaminyl-tRNA(Gln) + L-glutamate + ADP + phosphate + H(+)</text>
        <dbReference type="Rhea" id="RHEA:17521"/>
        <dbReference type="Rhea" id="RHEA-COMP:9681"/>
        <dbReference type="Rhea" id="RHEA-COMP:9684"/>
        <dbReference type="ChEBI" id="CHEBI:15377"/>
        <dbReference type="ChEBI" id="CHEBI:15378"/>
        <dbReference type="ChEBI" id="CHEBI:29985"/>
        <dbReference type="ChEBI" id="CHEBI:30616"/>
        <dbReference type="ChEBI" id="CHEBI:43474"/>
        <dbReference type="ChEBI" id="CHEBI:58359"/>
        <dbReference type="ChEBI" id="CHEBI:78520"/>
        <dbReference type="ChEBI" id="CHEBI:78521"/>
        <dbReference type="ChEBI" id="CHEBI:456216"/>
    </reaction>
</comment>
<dbReference type="OrthoDB" id="1722066at2759"/>
<dbReference type="STRING" id="2880.D7FYG0"/>
<dbReference type="Gene3D" id="1.10.150.380">
    <property type="entry name" value="GatB domain, N-terminal subdomain"/>
    <property type="match status" value="1"/>
</dbReference>
<evidence type="ECO:0000256" key="2">
    <source>
        <dbReference type="ARBA" id="ARBA00022598"/>
    </source>
</evidence>
<comment type="catalytic activity">
    <reaction evidence="7">
        <text>L-aspartyl-tRNA(Asn) + L-glutamine + ATP + H2O = L-asparaginyl-tRNA(Asn) + L-glutamate + ADP + phosphate + 2 H(+)</text>
        <dbReference type="Rhea" id="RHEA:14513"/>
        <dbReference type="Rhea" id="RHEA-COMP:9674"/>
        <dbReference type="Rhea" id="RHEA-COMP:9677"/>
        <dbReference type="ChEBI" id="CHEBI:15377"/>
        <dbReference type="ChEBI" id="CHEBI:15378"/>
        <dbReference type="ChEBI" id="CHEBI:29985"/>
        <dbReference type="ChEBI" id="CHEBI:30616"/>
        <dbReference type="ChEBI" id="CHEBI:43474"/>
        <dbReference type="ChEBI" id="CHEBI:58359"/>
        <dbReference type="ChEBI" id="CHEBI:78515"/>
        <dbReference type="ChEBI" id="CHEBI:78516"/>
        <dbReference type="ChEBI" id="CHEBI:456216"/>
    </reaction>
</comment>
<evidence type="ECO:0000256" key="6">
    <source>
        <dbReference type="ARBA" id="ARBA00024799"/>
    </source>
</evidence>
<evidence type="ECO:0000256" key="4">
    <source>
        <dbReference type="ARBA" id="ARBA00022840"/>
    </source>
</evidence>
<keyword evidence="2" id="KW-0436">Ligase</keyword>
<dbReference type="InterPro" id="IPR014746">
    <property type="entry name" value="Gln_synth/guanido_kin_cat_dom"/>
</dbReference>
<evidence type="ECO:0000256" key="5">
    <source>
        <dbReference type="ARBA" id="ARBA00022917"/>
    </source>
</evidence>
<proteinExistence type="predicted"/>
<dbReference type="GO" id="GO:0006412">
    <property type="term" value="P:translation"/>
    <property type="evidence" value="ECO:0007669"/>
    <property type="project" value="UniProtKB-KW"/>
</dbReference>
<dbReference type="InterPro" id="IPR042114">
    <property type="entry name" value="GatB_C_1"/>
</dbReference>
<evidence type="ECO:0000256" key="1">
    <source>
        <dbReference type="ARBA" id="ARBA00011123"/>
    </source>
</evidence>
<keyword evidence="11" id="KW-1185">Reference proteome</keyword>
<comment type="function">
    <text evidence="6">Allows the formation of correctly charged Asn-tRNA(Asn) or Gln-tRNA(Gln) through the transamidation of misacylated Asp-tRNA(Asn) or Glu-tRNA(Gln) in organisms which lack either or both of asparaginyl-tRNA or glutaminyl-tRNA synthetases. The reaction takes place in the presence of glutamine and ATP through an activated phospho-Asp-tRNA(Asn) or phospho-Glu-tRNA(Gln).</text>
</comment>
<dbReference type="InParanoid" id="D7FYG0"/>
<dbReference type="InterPro" id="IPR006075">
    <property type="entry name" value="Asn/Gln-tRNA_Trfase_suB/E_cat"/>
</dbReference>
<sequence length="236" mass="26076">MRSGIEAADYGRELQKVLRYLGVPDGNRAEGFIRLNENVNLRPKGETCLSTMYLAAVMHTQRMHARLVAGLREVIRPTAPARKLLLEAVTVVALQEMELPLSSRGGDGSGGRAVTFEGETGYRYFPEPDIPPLALPAELLQKWRSELCESPVGKRERYQSELGLSEEDAAALSDERSVAFYFEEAVGAGSDPGEFCKWLIGDITGSLNRWRNVSSVCRRMGAAVPVFRKSAGERTR</sequence>
<accession>D7FYG0</accession>
<evidence type="ECO:0000256" key="3">
    <source>
        <dbReference type="ARBA" id="ARBA00022741"/>
    </source>
</evidence>
<dbReference type="EMBL" id="FN648535">
    <property type="protein sequence ID" value="CBJ32502.1"/>
    <property type="molecule type" value="Genomic_DNA"/>
</dbReference>
<dbReference type="AlphaFoldDB" id="D7FYG0"/>
<dbReference type="InterPro" id="IPR017959">
    <property type="entry name" value="Asn/Gln-tRNA_amidoTrfase_suB/E"/>
</dbReference>
<dbReference type="GO" id="GO:0005524">
    <property type="term" value="F:ATP binding"/>
    <property type="evidence" value="ECO:0007669"/>
    <property type="project" value="UniProtKB-KW"/>
</dbReference>
<dbReference type="InterPro" id="IPR003789">
    <property type="entry name" value="Asn/Gln_tRNA_amidoTrase-B-like"/>
</dbReference>
<organism evidence="10 11">
    <name type="scientific">Ectocarpus siliculosus</name>
    <name type="common">Brown alga</name>
    <name type="synonym">Conferva siliculosa</name>
    <dbReference type="NCBI Taxonomy" id="2880"/>
    <lineage>
        <taxon>Eukaryota</taxon>
        <taxon>Sar</taxon>
        <taxon>Stramenopiles</taxon>
        <taxon>Ochrophyta</taxon>
        <taxon>PX clade</taxon>
        <taxon>Phaeophyceae</taxon>
        <taxon>Ectocarpales</taxon>
        <taxon>Ectocarpaceae</taxon>
        <taxon>Ectocarpus</taxon>
    </lineage>
</organism>
<feature type="domain" description="Aspartyl/Glutamyl-tRNA(Gln) amidotransferase subunit B/E catalytic" evidence="9">
    <location>
        <begin position="1"/>
        <end position="140"/>
    </location>
</feature>
<dbReference type="SUPFAM" id="SSF89095">
    <property type="entry name" value="GatB/YqeY motif"/>
    <property type="match status" value="1"/>
</dbReference>
<evidence type="ECO:0000256" key="7">
    <source>
        <dbReference type="ARBA" id="ARBA00047380"/>
    </source>
</evidence>
<name>D7FYG0_ECTSI</name>